<feature type="non-terminal residue" evidence="1">
    <location>
        <position position="206"/>
    </location>
</feature>
<gene>
    <name evidence="1" type="ORF">PEVE_00000737</name>
</gene>
<protein>
    <submittedName>
        <fullName evidence="1">Uncharacterized protein</fullName>
    </submittedName>
</protein>
<keyword evidence="2" id="KW-1185">Reference proteome</keyword>
<sequence>MLTKTQINKLRKAMSHGTGSDIKISKTQIRKAVRQGDGLWGSLISIGSKLLLMAMPLAKKAIAPLATGALSELASLGVDKIFGKGQRGGFLIPQDKIAQLIAYKHLLSTGQKRDILKAVQTGNGLVIRPTKTQQGGFLGTLLASIGVPLLLNALTGKGTQVDSTGSPANTTSVYVPPSVTSNHNGHGMYNPYPYMSPPFFGTWENP</sequence>
<evidence type="ECO:0000313" key="1">
    <source>
        <dbReference type="EMBL" id="CAH3152375.1"/>
    </source>
</evidence>
<dbReference type="EMBL" id="CALNXI010001033">
    <property type="protein sequence ID" value="CAH3152375.1"/>
    <property type="molecule type" value="Genomic_DNA"/>
</dbReference>
<accession>A0ABN8PXN2</accession>
<comment type="caution">
    <text evidence="1">The sequence shown here is derived from an EMBL/GenBank/DDBJ whole genome shotgun (WGS) entry which is preliminary data.</text>
</comment>
<organism evidence="1 2">
    <name type="scientific">Porites evermanni</name>
    <dbReference type="NCBI Taxonomy" id="104178"/>
    <lineage>
        <taxon>Eukaryota</taxon>
        <taxon>Metazoa</taxon>
        <taxon>Cnidaria</taxon>
        <taxon>Anthozoa</taxon>
        <taxon>Hexacorallia</taxon>
        <taxon>Scleractinia</taxon>
        <taxon>Fungiina</taxon>
        <taxon>Poritidae</taxon>
        <taxon>Porites</taxon>
    </lineage>
</organism>
<name>A0ABN8PXN2_9CNID</name>
<dbReference type="Proteomes" id="UP001159427">
    <property type="component" value="Unassembled WGS sequence"/>
</dbReference>
<evidence type="ECO:0000313" key="2">
    <source>
        <dbReference type="Proteomes" id="UP001159427"/>
    </source>
</evidence>
<proteinExistence type="predicted"/>
<reference evidence="1 2" key="1">
    <citation type="submission" date="2022-05" db="EMBL/GenBank/DDBJ databases">
        <authorList>
            <consortium name="Genoscope - CEA"/>
            <person name="William W."/>
        </authorList>
    </citation>
    <scope>NUCLEOTIDE SEQUENCE [LARGE SCALE GENOMIC DNA]</scope>
</reference>